<feature type="region of interest" description="Disordered" evidence="1">
    <location>
        <begin position="36"/>
        <end position="88"/>
    </location>
</feature>
<reference evidence="3" key="1">
    <citation type="journal article" date="2019" name="Int. J. Syst. Evol. Microbiol.">
        <title>The Global Catalogue of Microorganisms (GCM) 10K type strain sequencing project: providing services to taxonomists for standard genome sequencing and annotation.</title>
        <authorList>
            <consortium name="The Broad Institute Genomics Platform"/>
            <consortium name="The Broad Institute Genome Sequencing Center for Infectious Disease"/>
            <person name="Wu L."/>
            <person name="Ma J."/>
        </authorList>
    </citation>
    <scope>NUCLEOTIDE SEQUENCE [LARGE SCALE GENOMIC DNA]</scope>
    <source>
        <strain evidence="3">JCM 17656</strain>
    </source>
</reference>
<evidence type="ECO:0008006" key="4">
    <source>
        <dbReference type="Google" id="ProtNLM"/>
    </source>
</evidence>
<protein>
    <recommendedName>
        <fullName evidence="4">Secreted protein</fullName>
    </recommendedName>
</protein>
<evidence type="ECO:0000256" key="1">
    <source>
        <dbReference type="SAM" id="MobiDB-lite"/>
    </source>
</evidence>
<dbReference type="Proteomes" id="UP001500707">
    <property type="component" value="Unassembled WGS sequence"/>
</dbReference>
<comment type="caution">
    <text evidence="2">The sequence shown here is derived from an EMBL/GenBank/DDBJ whole genome shotgun (WGS) entry which is preliminary data.</text>
</comment>
<feature type="compositionally biased region" description="Low complexity" evidence="1">
    <location>
        <begin position="61"/>
        <end position="73"/>
    </location>
</feature>
<evidence type="ECO:0000313" key="3">
    <source>
        <dbReference type="Proteomes" id="UP001500707"/>
    </source>
</evidence>
<keyword evidence="3" id="KW-1185">Reference proteome</keyword>
<accession>A0ABP6VZV1</accession>
<organism evidence="2 3">
    <name type="scientific">Streptomyces osmaniensis</name>
    <dbReference type="NCBI Taxonomy" id="593134"/>
    <lineage>
        <taxon>Bacteria</taxon>
        <taxon>Bacillati</taxon>
        <taxon>Actinomycetota</taxon>
        <taxon>Actinomycetes</taxon>
        <taxon>Kitasatosporales</taxon>
        <taxon>Streptomycetaceae</taxon>
        <taxon>Streptomyces</taxon>
    </lineage>
</organism>
<evidence type="ECO:0000313" key="2">
    <source>
        <dbReference type="EMBL" id="GAA3542473.1"/>
    </source>
</evidence>
<sequence length="102" mass="10266">MGATGAGGGMSGRTKAWLAGGWLVLVVAGWAFTESINDGIQPTSGPRPEPASSTSGAPKCPTTALPTPTPSTGPDRDRDVSDFYAESEPGVTVTDVACIVSD</sequence>
<dbReference type="EMBL" id="BAABCE010000004">
    <property type="protein sequence ID" value="GAA3542473.1"/>
    <property type="molecule type" value="Genomic_DNA"/>
</dbReference>
<gene>
    <name evidence="2" type="ORF">GCM10022295_25650</name>
</gene>
<name>A0ABP6VZV1_9ACTN</name>
<proteinExistence type="predicted"/>